<dbReference type="GO" id="GO:0016787">
    <property type="term" value="F:hydrolase activity"/>
    <property type="evidence" value="ECO:0007669"/>
    <property type="project" value="UniProtKB-KW"/>
</dbReference>
<dbReference type="GO" id="GO:0016020">
    <property type="term" value="C:membrane"/>
    <property type="evidence" value="ECO:0007669"/>
    <property type="project" value="UniProtKB-SubCell"/>
</dbReference>
<evidence type="ECO:0000256" key="6">
    <source>
        <dbReference type="ARBA" id="ARBA00022692"/>
    </source>
</evidence>
<keyword evidence="11" id="KW-0653">Protein transport</keyword>
<evidence type="ECO:0000256" key="10">
    <source>
        <dbReference type="ARBA" id="ARBA00022842"/>
    </source>
</evidence>
<dbReference type="EMBL" id="MU150259">
    <property type="protein sequence ID" value="KAF9463781.1"/>
    <property type="molecule type" value="Genomic_DNA"/>
</dbReference>
<dbReference type="SUPFAM" id="SSF52540">
    <property type="entry name" value="P-loop containing nucleoside triphosphate hydrolases"/>
    <property type="match status" value="1"/>
</dbReference>
<gene>
    <name evidence="17" type="ORF">BDZ94DRAFT_1308491</name>
</gene>
<dbReference type="InterPro" id="IPR006073">
    <property type="entry name" value="GTP-bd"/>
</dbReference>
<evidence type="ECO:0000256" key="8">
    <source>
        <dbReference type="ARBA" id="ARBA00022801"/>
    </source>
</evidence>
<evidence type="ECO:0000256" key="2">
    <source>
        <dbReference type="ARBA" id="ARBA00004167"/>
    </source>
</evidence>
<keyword evidence="5" id="KW-0934">Plastid</keyword>
<evidence type="ECO:0000256" key="11">
    <source>
        <dbReference type="ARBA" id="ARBA00022927"/>
    </source>
</evidence>
<keyword evidence="8 17" id="KW-0378">Hydrolase</keyword>
<proteinExistence type="predicted"/>
<dbReference type="InterPro" id="IPR045058">
    <property type="entry name" value="GIMA/IAN/Toc"/>
</dbReference>
<feature type="non-terminal residue" evidence="17">
    <location>
        <position position="415"/>
    </location>
</feature>
<comment type="subcellular location">
    <subcellularLocation>
        <location evidence="2">Membrane</location>
        <topology evidence="2">Single-pass membrane protein</topology>
    </subcellularLocation>
    <subcellularLocation>
        <location evidence="14">Plastid</location>
        <location evidence="14">Chloroplast outer membrane</location>
    </subcellularLocation>
</comment>
<organism evidence="17 18">
    <name type="scientific">Collybia nuda</name>
    <dbReference type="NCBI Taxonomy" id="64659"/>
    <lineage>
        <taxon>Eukaryota</taxon>
        <taxon>Fungi</taxon>
        <taxon>Dikarya</taxon>
        <taxon>Basidiomycota</taxon>
        <taxon>Agaricomycotina</taxon>
        <taxon>Agaricomycetes</taxon>
        <taxon>Agaricomycetidae</taxon>
        <taxon>Agaricales</taxon>
        <taxon>Tricholomatineae</taxon>
        <taxon>Clitocybaceae</taxon>
        <taxon>Collybia</taxon>
    </lineage>
</organism>
<comment type="caution">
    <text evidence="17">The sequence shown here is derived from an EMBL/GenBank/DDBJ whole genome shotgun (WGS) entry which is preliminary data.</text>
</comment>
<protein>
    <submittedName>
        <fullName evidence="17">P-loop containing nucleoside triphosphate hydrolase protein</fullName>
    </submittedName>
</protein>
<keyword evidence="18" id="KW-1185">Reference proteome</keyword>
<dbReference type="AlphaFoldDB" id="A0A9P5Y8N7"/>
<keyword evidence="9" id="KW-1002">Plastid outer membrane</keyword>
<evidence type="ECO:0000256" key="15">
    <source>
        <dbReference type="SAM" id="Coils"/>
    </source>
</evidence>
<sequence length="415" mass="47464">MEQPSPYEFMRKGEGLKRDEFTIALLGATGSGKSTFINLLTGSNLRVSSSLQSCTQKVSMTENFKLGDYTYRFIDTPGFDDTDRSEVEILKLIAKFLGYQYKIGTKIHGILYLYRISDNRMTGASRRSFRLFRKLCGDTSLKNVTIVTTMWNKVTELEGARRETELMGDERFFKLAIDEGATMSPHHGTLSSALRIINTISENHQRPIPLMIQTELVNQHKQIVDTDAGRELEHDLQERSHKYMCDLQDVMAEQLTADDDTKERNELAEEIVKLRMELTHVKNELSNLRVRAGENFDVEKAWKCMTQEARVITMFMRSQGGGAQQSPENLRFWSALGDTTKVAVKLSSIFDKNPMHSSLQNDLFNHGGNKFDAPTRHELGQWIRSQKNDVKSMEGIMAKVVRTASKRKGQRRWVF</sequence>
<name>A0A9P5Y8N7_9AGAR</name>
<keyword evidence="3" id="KW-0813">Transport</keyword>
<comment type="cofactor">
    <cofactor evidence="1">
        <name>Mg(2+)</name>
        <dbReference type="ChEBI" id="CHEBI:18420"/>
    </cofactor>
</comment>
<dbReference type="Proteomes" id="UP000807353">
    <property type="component" value="Unassembled WGS sequence"/>
</dbReference>
<evidence type="ECO:0000256" key="9">
    <source>
        <dbReference type="ARBA" id="ARBA00022805"/>
    </source>
</evidence>
<dbReference type="PANTHER" id="PTHR10903">
    <property type="entry name" value="GTPASE, IMAP FAMILY MEMBER-RELATED"/>
    <property type="match status" value="1"/>
</dbReference>
<feature type="coiled-coil region" evidence="15">
    <location>
        <begin position="257"/>
        <end position="291"/>
    </location>
</feature>
<evidence type="ECO:0000256" key="5">
    <source>
        <dbReference type="ARBA" id="ARBA00022640"/>
    </source>
</evidence>
<evidence type="ECO:0000256" key="3">
    <source>
        <dbReference type="ARBA" id="ARBA00022448"/>
    </source>
</evidence>
<keyword evidence="7" id="KW-0479">Metal-binding</keyword>
<evidence type="ECO:0000256" key="13">
    <source>
        <dbReference type="ARBA" id="ARBA00023136"/>
    </source>
</evidence>
<evidence type="ECO:0000256" key="4">
    <source>
        <dbReference type="ARBA" id="ARBA00022528"/>
    </source>
</evidence>
<evidence type="ECO:0000259" key="16">
    <source>
        <dbReference type="Pfam" id="PF01926"/>
    </source>
</evidence>
<dbReference type="GO" id="GO:0015031">
    <property type="term" value="P:protein transport"/>
    <property type="evidence" value="ECO:0007669"/>
    <property type="project" value="UniProtKB-KW"/>
</dbReference>
<reference evidence="17" key="1">
    <citation type="submission" date="2020-11" db="EMBL/GenBank/DDBJ databases">
        <authorList>
            <consortium name="DOE Joint Genome Institute"/>
            <person name="Ahrendt S."/>
            <person name="Riley R."/>
            <person name="Andreopoulos W."/>
            <person name="Labutti K."/>
            <person name="Pangilinan J."/>
            <person name="Ruiz-Duenas F.J."/>
            <person name="Barrasa J.M."/>
            <person name="Sanchez-Garcia M."/>
            <person name="Camarero S."/>
            <person name="Miyauchi S."/>
            <person name="Serrano A."/>
            <person name="Linde D."/>
            <person name="Babiker R."/>
            <person name="Drula E."/>
            <person name="Ayuso-Fernandez I."/>
            <person name="Pacheco R."/>
            <person name="Padilla G."/>
            <person name="Ferreira P."/>
            <person name="Barriuso J."/>
            <person name="Kellner H."/>
            <person name="Castanera R."/>
            <person name="Alfaro M."/>
            <person name="Ramirez L."/>
            <person name="Pisabarro A.G."/>
            <person name="Kuo A."/>
            <person name="Tritt A."/>
            <person name="Lipzen A."/>
            <person name="He G."/>
            <person name="Yan M."/>
            <person name="Ng V."/>
            <person name="Cullen D."/>
            <person name="Martin F."/>
            <person name="Rosso M.-N."/>
            <person name="Henrissat B."/>
            <person name="Hibbett D."/>
            <person name="Martinez A.T."/>
            <person name="Grigoriev I.V."/>
        </authorList>
    </citation>
    <scope>NUCLEOTIDE SEQUENCE</scope>
    <source>
        <strain evidence="17">CBS 247.69</strain>
    </source>
</reference>
<dbReference type="GO" id="GO:0046872">
    <property type="term" value="F:metal ion binding"/>
    <property type="evidence" value="ECO:0007669"/>
    <property type="project" value="UniProtKB-KW"/>
</dbReference>
<keyword evidence="15" id="KW-0175">Coiled coil</keyword>
<feature type="domain" description="G" evidence="16">
    <location>
        <begin position="22"/>
        <end position="86"/>
    </location>
</feature>
<dbReference type="Gene3D" id="3.40.50.300">
    <property type="entry name" value="P-loop containing nucleotide triphosphate hydrolases"/>
    <property type="match status" value="1"/>
</dbReference>
<evidence type="ECO:0000313" key="18">
    <source>
        <dbReference type="Proteomes" id="UP000807353"/>
    </source>
</evidence>
<evidence type="ECO:0000256" key="7">
    <source>
        <dbReference type="ARBA" id="ARBA00022723"/>
    </source>
</evidence>
<dbReference type="CDD" id="cd00882">
    <property type="entry name" value="Ras_like_GTPase"/>
    <property type="match status" value="1"/>
</dbReference>
<keyword evidence="4" id="KW-0150">Chloroplast</keyword>
<dbReference type="GO" id="GO:0005525">
    <property type="term" value="F:GTP binding"/>
    <property type="evidence" value="ECO:0007669"/>
    <property type="project" value="InterPro"/>
</dbReference>
<evidence type="ECO:0000256" key="1">
    <source>
        <dbReference type="ARBA" id="ARBA00001946"/>
    </source>
</evidence>
<accession>A0A9P5Y8N7</accession>
<evidence type="ECO:0000256" key="14">
    <source>
        <dbReference type="ARBA" id="ARBA00024013"/>
    </source>
</evidence>
<dbReference type="PANTHER" id="PTHR10903:SF135">
    <property type="entry name" value="TRANSLOCASE OF CHLOROPLAST 120, CHLOROPLASTIC-RELATED"/>
    <property type="match status" value="1"/>
</dbReference>
<dbReference type="OrthoDB" id="8954335at2759"/>
<keyword evidence="12" id="KW-1133">Transmembrane helix</keyword>
<keyword evidence="10" id="KW-0460">Magnesium</keyword>
<keyword evidence="6" id="KW-0812">Transmembrane</keyword>
<evidence type="ECO:0000256" key="12">
    <source>
        <dbReference type="ARBA" id="ARBA00022989"/>
    </source>
</evidence>
<keyword evidence="13" id="KW-0472">Membrane</keyword>
<dbReference type="InterPro" id="IPR027417">
    <property type="entry name" value="P-loop_NTPase"/>
</dbReference>
<dbReference type="Pfam" id="PF01926">
    <property type="entry name" value="MMR_HSR1"/>
    <property type="match status" value="1"/>
</dbReference>
<evidence type="ECO:0000313" key="17">
    <source>
        <dbReference type="EMBL" id="KAF9463781.1"/>
    </source>
</evidence>